<evidence type="ECO:0000313" key="4">
    <source>
        <dbReference type="EMBL" id="TVT57371.1"/>
    </source>
</evidence>
<dbReference type="InterPro" id="IPR011761">
    <property type="entry name" value="ATP-grasp"/>
</dbReference>
<dbReference type="Pfam" id="PF02655">
    <property type="entry name" value="ATP-grasp_3"/>
    <property type="match status" value="1"/>
</dbReference>
<dbReference type="Gene3D" id="3.30.470.20">
    <property type="entry name" value="ATP-grasp fold, B domain"/>
    <property type="match status" value="1"/>
</dbReference>
<dbReference type="InterPro" id="IPR005479">
    <property type="entry name" value="CPAse_ATP-bd"/>
</dbReference>
<comment type="caution">
    <text evidence="4">The sequence shown here is derived from an EMBL/GenBank/DDBJ whole genome shotgun (WGS) entry which is preliminary data.</text>
</comment>
<gene>
    <name evidence="4" type="ORF">FHK82_06185</name>
</gene>
<organism evidence="4 5">
    <name type="scientific">Sedimenticola thiotaurini</name>
    <dbReference type="NCBI Taxonomy" id="1543721"/>
    <lineage>
        <taxon>Bacteria</taxon>
        <taxon>Pseudomonadati</taxon>
        <taxon>Pseudomonadota</taxon>
        <taxon>Gammaproteobacteria</taxon>
        <taxon>Chromatiales</taxon>
        <taxon>Sedimenticolaceae</taxon>
        <taxon>Sedimenticola</taxon>
    </lineage>
</organism>
<evidence type="ECO:0000256" key="2">
    <source>
        <dbReference type="PROSITE-ProRule" id="PRU00409"/>
    </source>
</evidence>
<dbReference type="Gene3D" id="2.30.36.100">
    <property type="match status" value="1"/>
</dbReference>
<evidence type="ECO:0000259" key="3">
    <source>
        <dbReference type="PROSITE" id="PS50975"/>
    </source>
</evidence>
<protein>
    <submittedName>
        <fullName evidence="4">ATP-grasp domain-containing protein</fullName>
    </submittedName>
</protein>
<dbReference type="GO" id="GO:0005524">
    <property type="term" value="F:ATP binding"/>
    <property type="evidence" value="ECO:0007669"/>
    <property type="project" value="UniProtKB-UniRule"/>
</dbReference>
<dbReference type="GO" id="GO:0009432">
    <property type="term" value="P:SOS response"/>
    <property type="evidence" value="ECO:0007669"/>
    <property type="project" value="TreeGrafter"/>
</dbReference>
<dbReference type="AlphaFoldDB" id="A0A558D8Q5"/>
<evidence type="ECO:0000256" key="1">
    <source>
        <dbReference type="ARBA" id="ARBA00023211"/>
    </source>
</evidence>
<dbReference type="EMBL" id="VMRY01000015">
    <property type="protein sequence ID" value="TVT57371.1"/>
    <property type="molecule type" value="Genomic_DNA"/>
</dbReference>
<dbReference type="GO" id="GO:0018169">
    <property type="term" value="F:ribosomal S6-glutamic acid ligase activity"/>
    <property type="evidence" value="ECO:0007669"/>
    <property type="project" value="TreeGrafter"/>
</dbReference>
<evidence type="ECO:0000313" key="5">
    <source>
        <dbReference type="Proteomes" id="UP000317355"/>
    </source>
</evidence>
<dbReference type="GO" id="GO:0046872">
    <property type="term" value="F:metal ion binding"/>
    <property type="evidence" value="ECO:0007669"/>
    <property type="project" value="InterPro"/>
</dbReference>
<dbReference type="GO" id="GO:0005737">
    <property type="term" value="C:cytoplasm"/>
    <property type="evidence" value="ECO:0007669"/>
    <property type="project" value="TreeGrafter"/>
</dbReference>
<keyword evidence="2" id="KW-0067">ATP-binding</keyword>
<dbReference type="Gene3D" id="3.40.50.11770">
    <property type="match status" value="1"/>
</dbReference>
<dbReference type="PROSITE" id="PS00867">
    <property type="entry name" value="CPSASE_2"/>
    <property type="match status" value="1"/>
</dbReference>
<dbReference type="PANTHER" id="PTHR21621">
    <property type="entry name" value="RIBOSOMAL PROTEIN S6 MODIFICATION PROTEIN"/>
    <property type="match status" value="1"/>
</dbReference>
<reference evidence="4 5" key="1">
    <citation type="submission" date="2019-07" db="EMBL/GenBank/DDBJ databases">
        <title>The pathways for chlorine oxyanion respiration interact through the shared metabolite chlorate.</title>
        <authorList>
            <person name="Barnum T.P."/>
            <person name="Cheng Y."/>
            <person name="Hill K.A."/>
            <person name="Lucas L.N."/>
            <person name="Carlson H.K."/>
            <person name="Coates J.D."/>
        </authorList>
    </citation>
    <scope>NUCLEOTIDE SEQUENCE [LARGE SCALE GENOMIC DNA]</scope>
    <source>
        <strain evidence="4">BK-3</strain>
    </source>
</reference>
<dbReference type="Pfam" id="PF18301">
    <property type="entry name" value="preATP-grasp_3"/>
    <property type="match status" value="1"/>
</dbReference>
<accession>A0A558D8Q5</accession>
<dbReference type="PIRSF" id="PIRSF016766">
    <property type="entry name" value="UCP016766_ATPgrasp"/>
    <property type="match status" value="1"/>
</dbReference>
<proteinExistence type="predicted"/>
<dbReference type="SUPFAM" id="SSF56059">
    <property type="entry name" value="Glutathione synthetase ATP-binding domain-like"/>
    <property type="match status" value="1"/>
</dbReference>
<dbReference type="PANTHER" id="PTHR21621:SF0">
    <property type="entry name" value="BETA-CITRYLGLUTAMATE SYNTHASE B-RELATED"/>
    <property type="match status" value="1"/>
</dbReference>
<dbReference type="PROSITE" id="PS50975">
    <property type="entry name" value="ATP_GRASP"/>
    <property type="match status" value="1"/>
</dbReference>
<keyword evidence="1" id="KW-0464">Manganese</keyword>
<sequence length="332" mass="35920">MRVFVFEYITGGGCVDKEIIPSLMAEGDMMLNAIVRDLTQLESIDVLVCRDLRLDSLPLPANIHWVETDWWGAWLTCLDEVDAVLPIAPETDGVLESLCRSVEAAGKLLLNSSAEAVAIASSKKATVDCLALQGVSVIPTWRVGSHPQFDDQPLVVKPDEGVGCQDIHIVPNEEALLDYVGSRESTLKWVVQPYLAGQSISMSMMVGANCVCMVGTNIQRVVQMNDGFCLLGCVVNGLKSHQTELLELAQGICQAIPGLWGYVGVDLILTEQGPVVLEVNPRLTTAYVGLSQSTGRNLAAMMMRLAEYPNERPAGLITGECVHVDLELGRVA</sequence>
<dbReference type="Proteomes" id="UP000317355">
    <property type="component" value="Unassembled WGS sequence"/>
</dbReference>
<feature type="domain" description="ATP-grasp" evidence="3">
    <location>
        <begin position="127"/>
        <end position="307"/>
    </location>
</feature>
<keyword evidence="2" id="KW-0547">Nucleotide-binding</keyword>
<dbReference type="InterPro" id="IPR003806">
    <property type="entry name" value="ATP-grasp_PylC-type"/>
</dbReference>
<dbReference type="InterPro" id="IPR024710">
    <property type="entry name" value="MfnD"/>
</dbReference>
<dbReference type="STRING" id="1543721.AAY24_01680"/>
<name>A0A558D8Q5_9GAMM</name>
<dbReference type="InterPro" id="IPR040803">
    <property type="entry name" value="MfnD_preATP-grasp"/>
</dbReference>